<protein>
    <submittedName>
        <fullName evidence="2">(northern house mosquito) hypothetical protein</fullName>
    </submittedName>
</protein>
<dbReference type="EMBL" id="HBUE01351502">
    <property type="protein sequence ID" value="CAG6603566.1"/>
    <property type="molecule type" value="Transcribed_RNA"/>
</dbReference>
<organism evidence="2">
    <name type="scientific">Culex pipiens</name>
    <name type="common">House mosquito</name>
    <dbReference type="NCBI Taxonomy" id="7175"/>
    <lineage>
        <taxon>Eukaryota</taxon>
        <taxon>Metazoa</taxon>
        <taxon>Ecdysozoa</taxon>
        <taxon>Arthropoda</taxon>
        <taxon>Hexapoda</taxon>
        <taxon>Insecta</taxon>
        <taxon>Pterygota</taxon>
        <taxon>Neoptera</taxon>
        <taxon>Endopterygota</taxon>
        <taxon>Diptera</taxon>
        <taxon>Nematocera</taxon>
        <taxon>Culicoidea</taxon>
        <taxon>Culicidae</taxon>
        <taxon>Culicinae</taxon>
        <taxon>Culicini</taxon>
        <taxon>Culex</taxon>
        <taxon>Culex</taxon>
    </lineage>
</organism>
<dbReference type="EMBL" id="HBUE01244400">
    <property type="protein sequence ID" value="CAG6551271.1"/>
    <property type="molecule type" value="Transcribed_RNA"/>
</dbReference>
<evidence type="ECO:0000256" key="1">
    <source>
        <dbReference type="SAM" id="MobiDB-lite"/>
    </source>
</evidence>
<dbReference type="AlphaFoldDB" id="A0A8D8N3W8"/>
<reference evidence="2" key="1">
    <citation type="submission" date="2021-05" db="EMBL/GenBank/DDBJ databases">
        <authorList>
            <person name="Alioto T."/>
            <person name="Alioto T."/>
            <person name="Gomez Garrido J."/>
        </authorList>
    </citation>
    <scope>NUCLEOTIDE SEQUENCE</scope>
</reference>
<name>A0A8D8N3W8_CULPI</name>
<evidence type="ECO:0000313" key="2">
    <source>
        <dbReference type="EMBL" id="CAG6551271.1"/>
    </source>
</evidence>
<sequence length="107" mass="12071">MLVRHAGAARCHCVAFCHCWWPAGRCGWTSAVGNFPFDLVRCLSSFVFVGSLLRLYSPVASQTVQTLPKIPPSDLQLPLESNMAHPAPQPLRRRPPLAPLRWRQRLR</sequence>
<dbReference type="EMBL" id="HBUE01351500">
    <property type="protein sequence ID" value="CAG6603565.1"/>
    <property type="molecule type" value="Transcribed_RNA"/>
</dbReference>
<dbReference type="EMBL" id="HBUE01244397">
    <property type="protein sequence ID" value="CAG6551270.1"/>
    <property type="molecule type" value="Transcribed_RNA"/>
</dbReference>
<feature type="region of interest" description="Disordered" evidence="1">
    <location>
        <begin position="75"/>
        <end position="107"/>
    </location>
</feature>
<proteinExistence type="predicted"/>
<dbReference type="EMBL" id="HBUE01351498">
    <property type="protein sequence ID" value="CAG6603564.1"/>
    <property type="molecule type" value="Transcribed_RNA"/>
</dbReference>
<accession>A0A8D8N3W8</accession>
<dbReference type="EMBL" id="HBUE01244402">
    <property type="protein sequence ID" value="CAG6551272.1"/>
    <property type="molecule type" value="Transcribed_RNA"/>
</dbReference>